<dbReference type="Gene3D" id="3.20.20.100">
    <property type="entry name" value="NADP-dependent oxidoreductase domain"/>
    <property type="match status" value="1"/>
</dbReference>
<organism evidence="6 7">
    <name type="scientific">Terasakiella brassicae</name>
    <dbReference type="NCBI Taxonomy" id="1634917"/>
    <lineage>
        <taxon>Bacteria</taxon>
        <taxon>Pseudomonadati</taxon>
        <taxon>Pseudomonadota</taxon>
        <taxon>Alphaproteobacteria</taxon>
        <taxon>Rhodospirillales</taxon>
        <taxon>Terasakiellaceae</taxon>
        <taxon>Terasakiella</taxon>
    </lineage>
</organism>
<keyword evidence="2" id="KW-0560">Oxidoreductase</keyword>
<accession>A0A917F8W4</accession>
<dbReference type="AlphaFoldDB" id="A0A917F8W4"/>
<name>A0A917F8W4_9PROT</name>
<comment type="caution">
    <text evidence="6">The sequence shown here is derived from an EMBL/GenBank/DDBJ whole genome shotgun (WGS) entry which is preliminary data.</text>
</comment>
<proteinExistence type="inferred from homology"/>
<dbReference type="SUPFAM" id="SSF51430">
    <property type="entry name" value="NAD(P)-linked oxidoreductase"/>
    <property type="match status" value="1"/>
</dbReference>
<protein>
    <recommendedName>
        <fullName evidence="4">Protein tas</fullName>
    </recommendedName>
</protein>
<evidence type="ECO:0000256" key="3">
    <source>
        <dbReference type="ARBA" id="ARBA00038157"/>
    </source>
</evidence>
<evidence type="ECO:0000256" key="1">
    <source>
        <dbReference type="ARBA" id="ARBA00022857"/>
    </source>
</evidence>
<dbReference type="PANTHER" id="PTHR43364:SF4">
    <property type="entry name" value="NAD(P)-LINKED OXIDOREDUCTASE SUPERFAMILY PROTEIN"/>
    <property type="match status" value="1"/>
</dbReference>
<reference evidence="6" key="1">
    <citation type="journal article" date="2014" name="Int. J. Syst. Evol. Microbiol.">
        <title>Complete genome sequence of Corynebacterium casei LMG S-19264T (=DSM 44701T), isolated from a smear-ripened cheese.</title>
        <authorList>
            <consortium name="US DOE Joint Genome Institute (JGI-PGF)"/>
            <person name="Walter F."/>
            <person name="Albersmeier A."/>
            <person name="Kalinowski J."/>
            <person name="Ruckert C."/>
        </authorList>
    </citation>
    <scope>NUCLEOTIDE SEQUENCE</scope>
    <source>
        <strain evidence="6">CGMCC 1.15254</strain>
    </source>
</reference>
<dbReference type="InterPro" id="IPR036812">
    <property type="entry name" value="NAD(P)_OxRdtase_dom_sf"/>
</dbReference>
<dbReference type="CDD" id="cd19094">
    <property type="entry name" value="AKR_Tas-like"/>
    <property type="match status" value="1"/>
</dbReference>
<evidence type="ECO:0000256" key="4">
    <source>
        <dbReference type="ARBA" id="ARBA00070119"/>
    </source>
</evidence>
<dbReference type="InterPro" id="IPR050523">
    <property type="entry name" value="AKR_Detox_Biosynth"/>
</dbReference>
<evidence type="ECO:0000256" key="2">
    <source>
        <dbReference type="ARBA" id="ARBA00023002"/>
    </source>
</evidence>
<reference evidence="6" key="2">
    <citation type="submission" date="2020-09" db="EMBL/GenBank/DDBJ databases">
        <authorList>
            <person name="Sun Q."/>
            <person name="Zhou Y."/>
        </authorList>
    </citation>
    <scope>NUCLEOTIDE SEQUENCE</scope>
    <source>
        <strain evidence="6">CGMCC 1.15254</strain>
    </source>
</reference>
<gene>
    <name evidence="6" type="ORF">GCM10011332_04410</name>
</gene>
<dbReference type="Proteomes" id="UP000632498">
    <property type="component" value="Unassembled WGS sequence"/>
</dbReference>
<feature type="domain" description="NADP-dependent oxidoreductase" evidence="5">
    <location>
        <begin position="16"/>
        <end position="338"/>
    </location>
</feature>
<dbReference type="InterPro" id="IPR023210">
    <property type="entry name" value="NADP_OxRdtase_dom"/>
</dbReference>
<keyword evidence="7" id="KW-1185">Reference proteome</keyword>
<dbReference type="FunFam" id="3.20.20.100:FF:000005">
    <property type="entry name" value="NADP(H)-dependent aldo-keto reductase"/>
    <property type="match status" value="1"/>
</dbReference>
<dbReference type="GO" id="GO:0016491">
    <property type="term" value="F:oxidoreductase activity"/>
    <property type="evidence" value="ECO:0007669"/>
    <property type="project" value="UniProtKB-KW"/>
</dbReference>
<sequence>MEYRKLGRTDIDVSLVCLGTMTWGEQNSEAEGHEQMDYAVSRGVNFFDVAEMYPISPRKETYADTERVIGTWFEKSAKRDEIVLATKVIGPGGFKYIRDDAKRLTEAEVLTACDHSLQRLKTDYIDLYQIHWPSRPVNCFGQLDFPNNADYSDAVAIEETLSALAKLVEQGKVRHIGVSNETPWGVSQYLALAEKNGWPRIASIQNPYNLLNRSFEIGLSEFAVREQVGLLGYSPLGCGTLSGKYLNGAEPQGARLTLWPDRYSRYTKPRGLDATQGYAEVAQKHGLDFSQMSLAFLKSKNFVTASIIGATTMEQLKSNIDAYELTLSDDVLADIDAVHRSFPNPAP</sequence>
<dbReference type="Pfam" id="PF00248">
    <property type="entry name" value="Aldo_ket_red"/>
    <property type="match status" value="1"/>
</dbReference>
<dbReference type="NCBIfam" id="NF007912">
    <property type="entry name" value="PRK10625.1"/>
    <property type="match status" value="1"/>
</dbReference>
<keyword evidence="1" id="KW-0521">NADP</keyword>
<evidence type="ECO:0000313" key="6">
    <source>
        <dbReference type="EMBL" id="GGF54128.1"/>
    </source>
</evidence>
<dbReference type="PANTHER" id="PTHR43364">
    <property type="entry name" value="NADH-SPECIFIC METHYLGLYOXAL REDUCTASE-RELATED"/>
    <property type="match status" value="1"/>
</dbReference>
<evidence type="ECO:0000313" key="7">
    <source>
        <dbReference type="Proteomes" id="UP000632498"/>
    </source>
</evidence>
<evidence type="ECO:0000259" key="5">
    <source>
        <dbReference type="Pfam" id="PF00248"/>
    </source>
</evidence>
<comment type="similarity">
    <text evidence="3">Belongs to the aldo/keto reductase family. Aldo/keto reductase 2 subfamily.</text>
</comment>
<dbReference type="EMBL" id="BMHV01000002">
    <property type="protein sequence ID" value="GGF54128.1"/>
    <property type="molecule type" value="Genomic_DNA"/>
</dbReference>
<dbReference type="RefSeq" id="WP_188660884.1">
    <property type="nucleotide sequence ID" value="NZ_BMHV01000002.1"/>
</dbReference>